<dbReference type="Pfam" id="PF06747">
    <property type="entry name" value="CHCH"/>
    <property type="match status" value="1"/>
</dbReference>
<evidence type="ECO:0000313" key="3">
    <source>
        <dbReference type="EMBL" id="KAG0006489.1"/>
    </source>
</evidence>
<evidence type="ECO:0000313" key="4">
    <source>
        <dbReference type="Proteomes" id="UP000749646"/>
    </source>
</evidence>
<dbReference type="Proteomes" id="UP000749646">
    <property type="component" value="Unassembled WGS sequence"/>
</dbReference>
<feature type="non-terminal residue" evidence="3">
    <location>
        <position position="1"/>
    </location>
</feature>
<evidence type="ECO:0000256" key="1">
    <source>
        <dbReference type="ARBA" id="ARBA00023157"/>
    </source>
</evidence>
<organism evidence="3 4">
    <name type="scientific">Modicella reniformis</name>
    <dbReference type="NCBI Taxonomy" id="1440133"/>
    <lineage>
        <taxon>Eukaryota</taxon>
        <taxon>Fungi</taxon>
        <taxon>Fungi incertae sedis</taxon>
        <taxon>Mucoromycota</taxon>
        <taxon>Mortierellomycotina</taxon>
        <taxon>Mortierellomycetes</taxon>
        <taxon>Mortierellales</taxon>
        <taxon>Mortierellaceae</taxon>
        <taxon>Modicella</taxon>
    </lineage>
</organism>
<dbReference type="InterPro" id="IPR010625">
    <property type="entry name" value="CHCH"/>
</dbReference>
<dbReference type="AlphaFoldDB" id="A0A9P6MLF3"/>
<gene>
    <name evidence="3" type="ORF">BGZ65_007374</name>
</gene>
<keyword evidence="4" id="KW-1185">Reference proteome</keyword>
<accession>A0A9P6MLF3</accession>
<proteinExistence type="predicted"/>
<comment type="caution">
    <text evidence="3">The sequence shown here is derived from an EMBL/GenBank/DDBJ whole genome shotgun (WGS) entry which is preliminary data.</text>
</comment>
<keyword evidence="1" id="KW-1015">Disulfide bond</keyword>
<name>A0A9P6MLF3_9FUNG</name>
<dbReference type="EMBL" id="JAAAHW010000107">
    <property type="protein sequence ID" value="KAG0006489.1"/>
    <property type="molecule type" value="Genomic_DNA"/>
</dbReference>
<dbReference type="OrthoDB" id="1106148at2759"/>
<reference evidence="3" key="1">
    <citation type="journal article" date="2020" name="Fungal Divers.">
        <title>Resolving the Mortierellaceae phylogeny through synthesis of multi-gene phylogenetics and phylogenomics.</title>
        <authorList>
            <person name="Vandepol N."/>
            <person name="Liber J."/>
            <person name="Desiro A."/>
            <person name="Na H."/>
            <person name="Kennedy M."/>
            <person name="Barry K."/>
            <person name="Grigoriev I.V."/>
            <person name="Miller A.N."/>
            <person name="O'Donnell K."/>
            <person name="Stajich J.E."/>
            <person name="Bonito G."/>
        </authorList>
    </citation>
    <scope>NUCLEOTIDE SEQUENCE</scope>
    <source>
        <strain evidence="3">MES-2147</strain>
    </source>
</reference>
<feature type="domain" description="CHCH" evidence="2">
    <location>
        <begin position="25"/>
        <end position="57"/>
    </location>
</feature>
<sequence length="63" mass="7005">SAPQSQQSQQPMYYNAAVPTTTASCEADAKAFTNCLETNNNNMSVCQWYLEQLKACQTMSAQY</sequence>
<protein>
    <recommendedName>
        <fullName evidence="2">CHCH domain-containing protein</fullName>
    </recommendedName>
</protein>
<dbReference type="SUPFAM" id="SSF47072">
    <property type="entry name" value="Cysteine alpha-hairpin motif"/>
    <property type="match status" value="1"/>
</dbReference>
<dbReference type="InterPro" id="IPR009069">
    <property type="entry name" value="Cys_alpha_HP_mot_SF"/>
</dbReference>
<evidence type="ECO:0000259" key="2">
    <source>
        <dbReference type="Pfam" id="PF06747"/>
    </source>
</evidence>